<dbReference type="PROSITE" id="PS50984">
    <property type="entry name" value="TRUD"/>
    <property type="match status" value="1"/>
</dbReference>
<gene>
    <name evidence="5" type="ORF">MNB_SV-5-1701</name>
</gene>
<dbReference type="Gene3D" id="3.30.2350.20">
    <property type="entry name" value="TruD, catalytic domain"/>
    <property type="match status" value="1"/>
</dbReference>
<dbReference type="NCBIfam" id="TIGR00094">
    <property type="entry name" value="tRNA_TruD_broad"/>
    <property type="match status" value="1"/>
</dbReference>
<dbReference type="NCBIfam" id="NF002154">
    <property type="entry name" value="PRK00984.1-3"/>
    <property type="match status" value="1"/>
</dbReference>
<dbReference type="SUPFAM" id="SSF55120">
    <property type="entry name" value="Pseudouridine synthase"/>
    <property type="match status" value="1"/>
</dbReference>
<evidence type="ECO:0000313" key="5">
    <source>
        <dbReference type="EMBL" id="SFZ97382.1"/>
    </source>
</evidence>
<dbReference type="GO" id="GO:0001522">
    <property type="term" value="P:pseudouridine synthesis"/>
    <property type="evidence" value="ECO:0007669"/>
    <property type="project" value="InterPro"/>
</dbReference>
<evidence type="ECO:0000256" key="3">
    <source>
        <dbReference type="ARBA" id="ARBA00023235"/>
    </source>
</evidence>
<comment type="similarity">
    <text evidence="1">Belongs to the pseudouridine synthase TruD family.</text>
</comment>
<dbReference type="InterPro" id="IPR001656">
    <property type="entry name" value="PsdUridine_synth_TruD"/>
</dbReference>
<feature type="domain" description="TRUD" evidence="4">
    <location>
        <begin position="150"/>
        <end position="315"/>
    </location>
</feature>
<proteinExistence type="inferred from homology"/>
<reference evidence="5" key="1">
    <citation type="submission" date="2016-10" db="EMBL/GenBank/DDBJ databases">
        <authorList>
            <person name="de Groot N.N."/>
        </authorList>
    </citation>
    <scope>NUCLEOTIDE SEQUENCE</scope>
</reference>
<sequence>MKPIYPLNVKNEFLFNSSARDFTVEEIPLYEFTGEGEHLVLKVRKKDMTTWEMLDVISNHVGIRRRDMGYAGLKDKHAMTIQYVSIMAIHEEKLKAFTHDKIKILNMVRHNNKIRVGHLKGNRFNIRLKKVLGVQKDKLDSVLKWIKKNGVPNYFGNQRFGTDGNNWVDGKKLINGELKMRDKKTKEFLMGSYQSYLFNKWLSKRVELSLLLEKFSQKEVEQVMNLPSGSLDGTKEQENFFKLVDGDVMMHYPYGRVFYVEDLKEEAKRFATKDIAPAGLLPGKKAKEAKGTAALIEKPYNEEMNLNGTRRYAWIQVTEITKNYVEEKAHYELSFVLPKGCYATNVLDILRGESL</sequence>
<dbReference type="EMBL" id="FPKX01000005">
    <property type="protein sequence ID" value="SFZ97382.1"/>
    <property type="molecule type" value="Genomic_DNA"/>
</dbReference>
<dbReference type="InterPro" id="IPR020103">
    <property type="entry name" value="PsdUridine_synth_cat_dom_sf"/>
</dbReference>
<dbReference type="Pfam" id="PF01142">
    <property type="entry name" value="TruD"/>
    <property type="match status" value="2"/>
</dbReference>
<keyword evidence="2" id="KW-0819">tRNA processing</keyword>
<protein>
    <submittedName>
        <fullName evidence="5">tRNA pseudouridine 13 synthase</fullName>
        <ecNumber evidence="5">4.2.1.-</ecNumber>
    </submittedName>
</protein>
<dbReference type="InterPro" id="IPR043165">
    <property type="entry name" value="TruD_insert_sf"/>
</dbReference>
<evidence type="ECO:0000256" key="2">
    <source>
        <dbReference type="ARBA" id="ARBA00022694"/>
    </source>
</evidence>
<keyword evidence="3" id="KW-0413">Isomerase</keyword>
<dbReference type="PANTHER" id="PTHR47811:SF1">
    <property type="entry name" value="TRNA PSEUDOURIDINE SYNTHASE D"/>
    <property type="match status" value="1"/>
</dbReference>
<dbReference type="InterPro" id="IPR042214">
    <property type="entry name" value="TruD_catalytic"/>
</dbReference>
<dbReference type="AlphaFoldDB" id="A0A1W1EBH2"/>
<dbReference type="GO" id="GO:0003723">
    <property type="term" value="F:RNA binding"/>
    <property type="evidence" value="ECO:0007669"/>
    <property type="project" value="InterPro"/>
</dbReference>
<evidence type="ECO:0000259" key="4">
    <source>
        <dbReference type="PROSITE" id="PS50984"/>
    </source>
</evidence>
<evidence type="ECO:0000256" key="1">
    <source>
        <dbReference type="ARBA" id="ARBA00007953"/>
    </source>
</evidence>
<dbReference type="Gene3D" id="3.30.2340.10">
    <property type="entry name" value="TruD, insertion domain"/>
    <property type="match status" value="1"/>
</dbReference>
<keyword evidence="5" id="KW-0456">Lyase</keyword>
<dbReference type="EC" id="4.2.1.-" evidence="5"/>
<dbReference type="PANTHER" id="PTHR47811">
    <property type="entry name" value="TRNA PSEUDOURIDINE SYNTHASE D"/>
    <property type="match status" value="1"/>
</dbReference>
<dbReference type="GO" id="GO:0009982">
    <property type="term" value="F:pseudouridine synthase activity"/>
    <property type="evidence" value="ECO:0007669"/>
    <property type="project" value="InterPro"/>
</dbReference>
<name>A0A1W1EBH2_9ZZZZ</name>
<dbReference type="GO" id="GO:0005829">
    <property type="term" value="C:cytosol"/>
    <property type="evidence" value="ECO:0007669"/>
    <property type="project" value="TreeGrafter"/>
</dbReference>
<organism evidence="5">
    <name type="scientific">hydrothermal vent metagenome</name>
    <dbReference type="NCBI Taxonomy" id="652676"/>
    <lineage>
        <taxon>unclassified sequences</taxon>
        <taxon>metagenomes</taxon>
        <taxon>ecological metagenomes</taxon>
    </lineage>
</organism>
<dbReference type="GO" id="GO:0008033">
    <property type="term" value="P:tRNA processing"/>
    <property type="evidence" value="ECO:0007669"/>
    <property type="project" value="UniProtKB-KW"/>
</dbReference>
<dbReference type="InterPro" id="IPR011760">
    <property type="entry name" value="PsdUridine_synth_TruD_insert"/>
</dbReference>
<dbReference type="GO" id="GO:0016829">
    <property type="term" value="F:lyase activity"/>
    <property type="evidence" value="ECO:0007669"/>
    <property type="project" value="UniProtKB-KW"/>
</dbReference>
<dbReference type="InterPro" id="IPR050170">
    <property type="entry name" value="TruD_pseudoU_synthase"/>
</dbReference>
<accession>A0A1W1EBH2</accession>
<dbReference type="HAMAP" id="MF_01082">
    <property type="entry name" value="TruD"/>
    <property type="match status" value="1"/>
</dbReference>
<dbReference type="CDD" id="cd02575">
    <property type="entry name" value="PseudoU_synth_EcTruD"/>
    <property type="match status" value="1"/>
</dbReference>